<dbReference type="Proteomes" id="UP000539957">
    <property type="component" value="Unassembled WGS sequence"/>
</dbReference>
<evidence type="ECO:0000313" key="2">
    <source>
        <dbReference type="EMBL" id="MBB4799600.1"/>
    </source>
</evidence>
<dbReference type="EMBL" id="JACHKY010000006">
    <property type="protein sequence ID" value="MBB4799600.1"/>
    <property type="molecule type" value="Genomic_DNA"/>
</dbReference>
<dbReference type="AlphaFoldDB" id="A0A7W7ISA6"/>
<protein>
    <submittedName>
        <fullName evidence="2">Putative redox protein</fullName>
    </submittedName>
</protein>
<dbReference type="SUPFAM" id="SSF53474">
    <property type="entry name" value="alpha/beta-Hydrolases"/>
    <property type="match status" value="1"/>
</dbReference>
<name>A0A7W7ISA6_9CAUL</name>
<sequence>MSGDKEFEFGLGDGRRIVGVIERPQATLRGWAIVAHCFSCGQDGLAAVRLSRALARSGVGVLRFDFAGAGDRDGQVADASFAADVQDLIAASGAMEAAGMTPNLLVGHSLGGLAVLAAAEHLPQVRAIATIGAPADAAHVLTHVSEEDLKRIESEGEAEVTLGGRPYRIGQSFVDDVRTRSPLDAVSRLKRALLVMHAPLDEVVSIDNASAIFVAARHPKSFISLDDADHLLTRQTDADYVAGVIACWASRYLPALEPDLTGDEGDLAGVLVEETGGGAYQTRVRAGPHAFLADEPVSLGGLGSGPSPFELVSAGLGACSVMTMRMYAARKGWPLKRAAVRVVHSKRRDQTPADVFKRAITLEGALDETQRARLLEMADRCPVDLMLVRGAEVETELLPAA</sequence>
<reference evidence="2 3" key="1">
    <citation type="submission" date="2020-08" db="EMBL/GenBank/DDBJ databases">
        <title>Functional genomics of gut bacteria from endangered species of beetles.</title>
        <authorList>
            <person name="Carlos-Shanley C."/>
        </authorList>
    </citation>
    <scope>NUCLEOTIDE SEQUENCE [LARGE SCALE GENOMIC DNA]</scope>
    <source>
        <strain evidence="2 3">S00123</strain>
    </source>
</reference>
<gene>
    <name evidence="2" type="ORF">HNP32_003358</name>
</gene>
<dbReference type="InterPro" id="IPR015946">
    <property type="entry name" value="KH_dom-like_a/b"/>
</dbReference>
<comment type="caution">
    <text evidence="2">The sequence shown here is derived from an EMBL/GenBank/DDBJ whole genome shotgun (WGS) entry which is preliminary data.</text>
</comment>
<dbReference type="RefSeq" id="WP_224762238.1">
    <property type="nucleotide sequence ID" value="NZ_CP194722.1"/>
</dbReference>
<dbReference type="InterPro" id="IPR000073">
    <property type="entry name" value="AB_hydrolase_1"/>
</dbReference>
<dbReference type="InterPro" id="IPR036102">
    <property type="entry name" value="OsmC/Ohrsf"/>
</dbReference>
<dbReference type="Gene3D" id="3.30.300.20">
    <property type="match status" value="1"/>
</dbReference>
<dbReference type="PANTHER" id="PTHR39624:SF2">
    <property type="entry name" value="OSMC-LIKE PROTEIN"/>
    <property type="match status" value="1"/>
</dbReference>
<dbReference type="InterPro" id="IPR029058">
    <property type="entry name" value="AB_hydrolase_fold"/>
</dbReference>
<dbReference type="Gene3D" id="3.40.50.1820">
    <property type="entry name" value="alpha/beta hydrolase"/>
    <property type="match status" value="1"/>
</dbReference>
<dbReference type="SUPFAM" id="SSF82784">
    <property type="entry name" value="OsmC-like"/>
    <property type="match status" value="1"/>
</dbReference>
<dbReference type="InterPro" id="IPR003718">
    <property type="entry name" value="OsmC/Ohr_fam"/>
</dbReference>
<evidence type="ECO:0000313" key="3">
    <source>
        <dbReference type="Proteomes" id="UP000539957"/>
    </source>
</evidence>
<dbReference type="Pfam" id="PF02566">
    <property type="entry name" value="OsmC"/>
    <property type="match status" value="1"/>
</dbReference>
<dbReference type="Pfam" id="PF00561">
    <property type="entry name" value="Abhydrolase_1"/>
    <property type="match status" value="1"/>
</dbReference>
<feature type="domain" description="AB hydrolase-1" evidence="1">
    <location>
        <begin position="50"/>
        <end position="136"/>
    </location>
</feature>
<keyword evidence="3" id="KW-1185">Reference proteome</keyword>
<dbReference type="PANTHER" id="PTHR39624">
    <property type="entry name" value="PROTEIN INVOLVED IN RIMO-MEDIATED BETA-METHYLTHIOLATION OF RIBOSOMAL PROTEIN S12 YCAO"/>
    <property type="match status" value="1"/>
</dbReference>
<organism evidence="2 3">
    <name type="scientific">Brevundimonas bullata</name>
    <dbReference type="NCBI Taxonomy" id="13160"/>
    <lineage>
        <taxon>Bacteria</taxon>
        <taxon>Pseudomonadati</taxon>
        <taxon>Pseudomonadota</taxon>
        <taxon>Alphaproteobacteria</taxon>
        <taxon>Caulobacterales</taxon>
        <taxon>Caulobacteraceae</taxon>
        <taxon>Brevundimonas</taxon>
    </lineage>
</organism>
<evidence type="ECO:0000259" key="1">
    <source>
        <dbReference type="Pfam" id="PF00561"/>
    </source>
</evidence>
<proteinExistence type="predicted"/>
<accession>A0A7W7ISA6</accession>